<evidence type="ECO:0000256" key="3">
    <source>
        <dbReference type="ARBA" id="ARBA00022989"/>
    </source>
</evidence>
<dbReference type="InterPro" id="IPR036259">
    <property type="entry name" value="MFS_trans_sf"/>
</dbReference>
<proteinExistence type="predicted"/>
<evidence type="ECO:0000313" key="9">
    <source>
        <dbReference type="Proteomes" id="UP000553981"/>
    </source>
</evidence>
<keyword evidence="2 6" id="KW-0812">Transmembrane</keyword>
<dbReference type="GO" id="GO:0022857">
    <property type="term" value="F:transmembrane transporter activity"/>
    <property type="evidence" value="ECO:0007669"/>
    <property type="project" value="InterPro"/>
</dbReference>
<feature type="transmembrane region" description="Helical" evidence="6">
    <location>
        <begin position="365"/>
        <end position="388"/>
    </location>
</feature>
<feature type="transmembrane region" description="Helical" evidence="6">
    <location>
        <begin position="513"/>
        <end position="536"/>
    </location>
</feature>
<dbReference type="Pfam" id="PF07690">
    <property type="entry name" value="MFS_1"/>
    <property type="match status" value="1"/>
</dbReference>
<feature type="transmembrane region" description="Helical" evidence="6">
    <location>
        <begin position="85"/>
        <end position="102"/>
    </location>
</feature>
<comment type="caution">
    <text evidence="8">The sequence shown here is derived from an EMBL/GenBank/DDBJ whole genome shotgun (WGS) entry which is preliminary data.</text>
</comment>
<dbReference type="EMBL" id="JABCUI010000002">
    <property type="protein sequence ID" value="NMW87113.1"/>
    <property type="molecule type" value="Genomic_DNA"/>
</dbReference>
<dbReference type="RefSeq" id="WP_004007426.1">
    <property type="nucleotide sequence ID" value="NZ_CAMYEK010000022.1"/>
</dbReference>
<evidence type="ECO:0000256" key="5">
    <source>
        <dbReference type="SAM" id="MobiDB-lite"/>
    </source>
</evidence>
<dbReference type="Proteomes" id="UP000553981">
    <property type="component" value="Unassembled WGS sequence"/>
</dbReference>
<feature type="transmembrane region" description="Helical" evidence="6">
    <location>
        <begin position="266"/>
        <end position="285"/>
    </location>
</feature>
<feature type="transmembrane region" description="Helical" evidence="6">
    <location>
        <begin position="291"/>
        <end position="310"/>
    </location>
</feature>
<dbReference type="Gene3D" id="1.20.1720.10">
    <property type="entry name" value="Multidrug resistance protein D"/>
    <property type="match status" value="1"/>
</dbReference>
<dbReference type="InterPro" id="IPR011701">
    <property type="entry name" value="MFS"/>
</dbReference>
<dbReference type="AlphaFoldDB" id="A0A7Y0UH24"/>
<feature type="region of interest" description="Disordered" evidence="5">
    <location>
        <begin position="1"/>
        <end position="25"/>
    </location>
</feature>
<evidence type="ECO:0000256" key="4">
    <source>
        <dbReference type="ARBA" id="ARBA00023136"/>
    </source>
</evidence>
<feature type="transmembrane region" description="Helical" evidence="6">
    <location>
        <begin position="48"/>
        <end position="73"/>
    </location>
</feature>
<sequence>MAKNTEVPDENGELLDENESPQVLHQADNGDPRIITVPGSSKKYRTSLILVVVLMGLALTLLQVSTVNVALAVLPDSIGASAQEVQWVISGYALAIGLSMVPMGRIGDLFGRSLLFVMGLALFSLSSFLCAISTSGSMLVWMRILQGFAAGIFSPQTAGIIQQYFSGQARALAYALMGLVVSVTVALGPMLTGLLIAIFGREEGWRLAFSINLPLGLLGVACAILWLPFKRERIFARRARIEALEADIALATKSGKKVPKRPRVDLDPVGMILLGAAVIGMMLPFVTTGSLWRFILIPAAFAVLAGWVWWERAYEARGRYPMVSLRLFKIPSYSFASAIGAIQFLGMPSVYAINAMFLQNGFGETALIAGLSGMPGAFLSGLTSIVVARYTIKHGRSIQAWSLVIMLVGVVLTAVMAVLFARGGSVWLISVGLAVLGFGSGSMGSANQTQAMLEVPPSRGGIAGGIQQTGQRIFTAIGTAILTGVFFSATAGLETTTPGVDLAVANAWSHGYVLSFAGCTGCIVIALVVAIIFVFFPRQPHPTAAKK</sequence>
<dbReference type="InterPro" id="IPR020846">
    <property type="entry name" value="MFS_dom"/>
</dbReference>
<protein>
    <submittedName>
        <fullName evidence="8">MFS transporter</fullName>
    </submittedName>
</protein>
<feature type="domain" description="Major facilitator superfamily (MFS) profile" evidence="7">
    <location>
        <begin position="49"/>
        <end position="538"/>
    </location>
</feature>
<dbReference type="SUPFAM" id="SSF103473">
    <property type="entry name" value="MFS general substrate transporter"/>
    <property type="match status" value="1"/>
</dbReference>
<feature type="transmembrane region" description="Helical" evidence="6">
    <location>
        <begin position="473"/>
        <end position="493"/>
    </location>
</feature>
<dbReference type="CDD" id="cd17321">
    <property type="entry name" value="MFS_MMR_MDR_like"/>
    <property type="match status" value="1"/>
</dbReference>
<evidence type="ECO:0000256" key="1">
    <source>
        <dbReference type="ARBA" id="ARBA00004651"/>
    </source>
</evidence>
<feature type="transmembrane region" description="Helical" evidence="6">
    <location>
        <begin position="426"/>
        <end position="444"/>
    </location>
</feature>
<organism evidence="8 9">
    <name type="scientific">Mobiluncus curtisii</name>
    <dbReference type="NCBI Taxonomy" id="2051"/>
    <lineage>
        <taxon>Bacteria</taxon>
        <taxon>Bacillati</taxon>
        <taxon>Actinomycetota</taxon>
        <taxon>Actinomycetes</taxon>
        <taxon>Actinomycetales</taxon>
        <taxon>Actinomycetaceae</taxon>
        <taxon>Mobiluncus</taxon>
    </lineage>
</organism>
<feature type="compositionally biased region" description="Acidic residues" evidence="5">
    <location>
        <begin position="7"/>
        <end position="19"/>
    </location>
</feature>
<gene>
    <name evidence="8" type="ORF">HHJ67_05015</name>
</gene>
<dbReference type="PROSITE" id="PS50850">
    <property type="entry name" value="MFS"/>
    <property type="match status" value="1"/>
</dbReference>
<feature type="transmembrane region" description="Helical" evidence="6">
    <location>
        <begin position="173"/>
        <end position="199"/>
    </location>
</feature>
<dbReference type="PANTHER" id="PTHR42718">
    <property type="entry name" value="MAJOR FACILITATOR SUPERFAMILY MULTIDRUG TRANSPORTER MFSC"/>
    <property type="match status" value="1"/>
</dbReference>
<name>A0A7Y0UH24_9ACTO</name>
<dbReference type="Gene3D" id="1.20.1250.20">
    <property type="entry name" value="MFS general substrate transporter like domains"/>
    <property type="match status" value="1"/>
</dbReference>
<evidence type="ECO:0000256" key="6">
    <source>
        <dbReference type="SAM" id="Phobius"/>
    </source>
</evidence>
<feature type="transmembrane region" description="Helical" evidence="6">
    <location>
        <begin position="140"/>
        <end position="161"/>
    </location>
</feature>
<dbReference type="GO" id="GO:0005886">
    <property type="term" value="C:plasma membrane"/>
    <property type="evidence" value="ECO:0007669"/>
    <property type="project" value="UniProtKB-SubCell"/>
</dbReference>
<feature type="transmembrane region" description="Helical" evidence="6">
    <location>
        <begin position="205"/>
        <end position="229"/>
    </location>
</feature>
<accession>A0A7Y0UH24</accession>
<keyword evidence="3 6" id="KW-1133">Transmembrane helix</keyword>
<feature type="transmembrane region" description="Helical" evidence="6">
    <location>
        <begin position="400"/>
        <end position="420"/>
    </location>
</feature>
<keyword evidence="4 6" id="KW-0472">Membrane</keyword>
<reference evidence="8 9" key="1">
    <citation type="submission" date="2020-04" db="EMBL/GenBank/DDBJ databases">
        <title>Antimicrobial susceptibility and clonality of vaginal-derived multi-drug resistant Mobiluncus isolates in China.</title>
        <authorList>
            <person name="Zhang X."/>
        </authorList>
    </citation>
    <scope>NUCLEOTIDE SEQUENCE [LARGE SCALE GENOMIC DNA]</scope>
    <source>
        <strain evidence="8 9">19</strain>
    </source>
</reference>
<evidence type="ECO:0000256" key="2">
    <source>
        <dbReference type="ARBA" id="ARBA00022692"/>
    </source>
</evidence>
<feature type="transmembrane region" description="Helical" evidence="6">
    <location>
        <begin position="330"/>
        <end position="353"/>
    </location>
</feature>
<dbReference type="PANTHER" id="PTHR42718:SF39">
    <property type="entry name" value="ACTINORHODIN TRANSPORTER-RELATED"/>
    <property type="match status" value="1"/>
</dbReference>
<evidence type="ECO:0000259" key="7">
    <source>
        <dbReference type="PROSITE" id="PS50850"/>
    </source>
</evidence>
<comment type="subcellular location">
    <subcellularLocation>
        <location evidence="1">Cell membrane</location>
        <topology evidence="1">Multi-pass membrane protein</topology>
    </subcellularLocation>
</comment>
<feature type="transmembrane region" description="Helical" evidence="6">
    <location>
        <begin position="114"/>
        <end position="134"/>
    </location>
</feature>
<evidence type="ECO:0000313" key="8">
    <source>
        <dbReference type="EMBL" id="NMW87113.1"/>
    </source>
</evidence>